<sequence>MINRMACIMIRLMINLKYQLFLSLLIMVTYACLIIITLGLKDFGLYYVRKYQKNMTIEDMESYYNILKTSKVYLKADGKPKTSRYFKWMNVVKPLYDRMKIEEKQLNEEVLKINNKVKTPSQLKLKEFDNFLFSSSAKRRNIVNDATISNVPFDFSSSVISSKFEEPPTDQLFKFSLSPSVKKGSGLYKDVISHTQLVLNLLTSSQNAGNTGVNNEIISIIEELQGLANELHRPARKVFPRRSIITRFKDDLWQADLMDMQSHSKQNLDTYTKYVWVESLKNKTGKECTKEFYNNQFQQLMKKYKIRHYSTYSVIKCSIGERVIQTLKNNIYKHFTATGTWNWYNRISKIIYNYNHTKHRSIKCTPYEARINTSKIKSNIQSNKTSYKPKFKINDKVRISKYKHIFSKGYTPNWTTEIFTVSKVLHTEPITYQLKDGSNNIILGGFYVQEIKLTDFPNTFLIERVIKKVKDKMLIKWMGFDSSHNSWISSRDIIK</sequence>
<feature type="domain" description="Chromo" evidence="2">
    <location>
        <begin position="460"/>
        <end position="495"/>
    </location>
</feature>
<proteinExistence type="predicted"/>
<name>A0A6G0TC00_APHGL</name>
<protein>
    <recommendedName>
        <fullName evidence="2">Chromo domain-containing protein</fullName>
    </recommendedName>
</protein>
<evidence type="ECO:0000313" key="4">
    <source>
        <dbReference type="Proteomes" id="UP000475862"/>
    </source>
</evidence>
<dbReference type="InterPro" id="IPR012337">
    <property type="entry name" value="RNaseH-like_sf"/>
</dbReference>
<dbReference type="EMBL" id="VYZN01000043">
    <property type="protein sequence ID" value="KAE9530074.1"/>
    <property type="molecule type" value="Genomic_DNA"/>
</dbReference>
<dbReference type="Proteomes" id="UP000475862">
    <property type="component" value="Unassembled WGS sequence"/>
</dbReference>
<dbReference type="PANTHER" id="PTHR46585">
    <property type="entry name" value="INTEGRASE CORE DOMAIN CONTAINING PROTEIN"/>
    <property type="match status" value="1"/>
</dbReference>
<gene>
    <name evidence="3" type="ORF">AGLY_011536</name>
</gene>
<dbReference type="PROSITE" id="PS51257">
    <property type="entry name" value="PROKAR_LIPOPROTEIN"/>
    <property type="match status" value="1"/>
</dbReference>
<feature type="transmembrane region" description="Helical" evidence="1">
    <location>
        <begin position="20"/>
        <end position="40"/>
    </location>
</feature>
<keyword evidence="1" id="KW-1133">Transmembrane helix</keyword>
<organism evidence="3 4">
    <name type="scientific">Aphis glycines</name>
    <name type="common">Soybean aphid</name>
    <dbReference type="NCBI Taxonomy" id="307491"/>
    <lineage>
        <taxon>Eukaryota</taxon>
        <taxon>Metazoa</taxon>
        <taxon>Ecdysozoa</taxon>
        <taxon>Arthropoda</taxon>
        <taxon>Hexapoda</taxon>
        <taxon>Insecta</taxon>
        <taxon>Pterygota</taxon>
        <taxon>Neoptera</taxon>
        <taxon>Paraneoptera</taxon>
        <taxon>Hemiptera</taxon>
        <taxon>Sternorrhyncha</taxon>
        <taxon>Aphidomorpha</taxon>
        <taxon>Aphidoidea</taxon>
        <taxon>Aphididae</taxon>
        <taxon>Aphidini</taxon>
        <taxon>Aphis</taxon>
        <taxon>Aphis</taxon>
    </lineage>
</organism>
<dbReference type="SUPFAM" id="SSF53098">
    <property type="entry name" value="Ribonuclease H-like"/>
    <property type="match status" value="1"/>
</dbReference>
<keyword evidence="4" id="KW-1185">Reference proteome</keyword>
<evidence type="ECO:0000259" key="2">
    <source>
        <dbReference type="PROSITE" id="PS50013"/>
    </source>
</evidence>
<evidence type="ECO:0000313" key="3">
    <source>
        <dbReference type="EMBL" id="KAE9530074.1"/>
    </source>
</evidence>
<dbReference type="AlphaFoldDB" id="A0A6G0TC00"/>
<keyword evidence="1" id="KW-0812">Transmembrane</keyword>
<comment type="caution">
    <text evidence="3">The sequence shown here is derived from an EMBL/GenBank/DDBJ whole genome shotgun (WGS) entry which is preliminary data.</text>
</comment>
<reference evidence="3 4" key="1">
    <citation type="submission" date="2019-08" db="EMBL/GenBank/DDBJ databases">
        <title>The genome of the soybean aphid Biotype 1, its phylome, world population structure and adaptation to the North American continent.</title>
        <authorList>
            <person name="Giordano R."/>
            <person name="Donthu R.K."/>
            <person name="Hernandez A.G."/>
            <person name="Wright C.L."/>
            <person name="Zimin A.V."/>
        </authorList>
    </citation>
    <scope>NUCLEOTIDE SEQUENCE [LARGE SCALE GENOMIC DNA]</scope>
    <source>
        <tissue evidence="3">Whole aphids</tissue>
    </source>
</reference>
<evidence type="ECO:0000256" key="1">
    <source>
        <dbReference type="SAM" id="Phobius"/>
    </source>
</evidence>
<dbReference type="GO" id="GO:0003676">
    <property type="term" value="F:nucleic acid binding"/>
    <property type="evidence" value="ECO:0007669"/>
    <property type="project" value="InterPro"/>
</dbReference>
<dbReference type="InterPro" id="IPR036397">
    <property type="entry name" value="RNaseH_sf"/>
</dbReference>
<dbReference type="OrthoDB" id="6617205at2759"/>
<dbReference type="InterPro" id="IPR000953">
    <property type="entry name" value="Chromo/chromo_shadow_dom"/>
</dbReference>
<accession>A0A6G0TC00</accession>
<dbReference type="PANTHER" id="PTHR46585:SF1">
    <property type="entry name" value="CHROMO DOMAIN-CONTAINING PROTEIN"/>
    <property type="match status" value="1"/>
</dbReference>
<dbReference type="PROSITE" id="PS50013">
    <property type="entry name" value="CHROMO_2"/>
    <property type="match status" value="1"/>
</dbReference>
<keyword evidence="1" id="KW-0472">Membrane</keyword>
<dbReference type="Gene3D" id="3.30.420.10">
    <property type="entry name" value="Ribonuclease H-like superfamily/Ribonuclease H"/>
    <property type="match status" value="1"/>
</dbReference>